<evidence type="ECO:0000313" key="2">
    <source>
        <dbReference type="Proteomes" id="UP000053477"/>
    </source>
</evidence>
<accession>A0A0H2RFY4</accession>
<gene>
    <name evidence="1" type="ORF">SCHPADRAFT_948259</name>
</gene>
<sequence length="441" mass="48851">MDVDAKAPKETQFFDAEYCPSISFLLPDSVIEKILCLITLLPTERWLGMMYASRYFHSQLVSEFLSRSPIILRSKPKLSASHAERGEELELEFTSVEATRTLKHLHQYSSLSSVHSLIFVISGASVEQEEQVENITNFFALSLPGCDGIEEIYVSVESPDDGAYLDVMKAIVLSSAVIQSGCRKLSFDSYHVGNHIGFGPLPSNTLLTATRLESLAIGSSLLEEYLFQRWIEGVLQNAPALASLSLQIPGVAKASNMKGLSPGPPPWRLSFRAPLLQHLSLEGFDVAVLAVIISCHPDIKSLELNRIGWTESTLDPHLRLPSLMLISGQANDVDHLLRAVEMPTIGMDIDLRLGDSWDFEEGPMIFDAMSHLALMHTLASSFLPIRSLGIVFPSLECFTEPFFPTDPQTARPETCLEVETIYIELQRVKECDVLSLLVSIS</sequence>
<dbReference type="EMBL" id="KQ086958">
    <property type="protein sequence ID" value="KLO03846.1"/>
    <property type="molecule type" value="Genomic_DNA"/>
</dbReference>
<evidence type="ECO:0008006" key="3">
    <source>
        <dbReference type="Google" id="ProtNLM"/>
    </source>
</evidence>
<proteinExistence type="predicted"/>
<dbReference type="SUPFAM" id="SSF52047">
    <property type="entry name" value="RNI-like"/>
    <property type="match status" value="1"/>
</dbReference>
<evidence type="ECO:0000313" key="1">
    <source>
        <dbReference type="EMBL" id="KLO03846.1"/>
    </source>
</evidence>
<name>A0A0H2RFY4_9AGAM</name>
<dbReference type="Proteomes" id="UP000053477">
    <property type="component" value="Unassembled WGS sequence"/>
</dbReference>
<dbReference type="AlphaFoldDB" id="A0A0H2RFY4"/>
<organism evidence="1 2">
    <name type="scientific">Schizopora paradoxa</name>
    <dbReference type="NCBI Taxonomy" id="27342"/>
    <lineage>
        <taxon>Eukaryota</taxon>
        <taxon>Fungi</taxon>
        <taxon>Dikarya</taxon>
        <taxon>Basidiomycota</taxon>
        <taxon>Agaricomycotina</taxon>
        <taxon>Agaricomycetes</taxon>
        <taxon>Hymenochaetales</taxon>
        <taxon>Schizoporaceae</taxon>
        <taxon>Schizopora</taxon>
    </lineage>
</organism>
<keyword evidence="2" id="KW-1185">Reference proteome</keyword>
<protein>
    <recommendedName>
        <fullName evidence="3">F-box domain-containing protein</fullName>
    </recommendedName>
</protein>
<dbReference type="InParanoid" id="A0A0H2RFY4"/>
<reference evidence="1 2" key="1">
    <citation type="submission" date="2015-04" db="EMBL/GenBank/DDBJ databases">
        <title>Complete genome sequence of Schizopora paradoxa KUC8140, a cosmopolitan wood degrader in East Asia.</title>
        <authorList>
            <consortium name="DOE Joint Genome Institute"/>
            <person name="Min B."/>
            <person name="Park H."/>
            <person name="Jang Y."/>
            <person name="Kim J.-J."/>
            <person name="Kim K.H."/>
            <person name="Pangilinan J."/>
            <person name="Lipzen A."/>
            <person name="Riley R."/>
            <person name="Grigoriev I.V."/>
            <person name="Spatafora J.W."/>
            <person name="Choi I.-G."/>
        </authorList>
    </citation>
    <scope>NUCLEOTIDE SEQUENCE [LARGE SCALE GENOMIC DNA]</scope>
    <source>
        <strain evidence="1 2">KUC8140</strain>
    </source>
</reference>